<feature type="active site" evidence="8 10">
    <location>
        <position position="782"/>
    </location>
</feature>
<reference evidence="13 14" key="1">
    <citation type="journal article" date="2018" name="BMC Genomics">
        <title>Genomic evidence for intraspecific hybridization in a clonal and extremely halotolerant yeast.</title>
        <authorList>
            <person name="Gostincar C."/>
            <person name="Stajich J.E."/>
            <person name="Zupancic J."/>
            <person name="Zalar P."/>
            <person name="Gunde-Cimerman N."/>
        </authorList>
    </citation>
    <scope>NUCLEOTIDE SEQUENCE [LARGE SCALE GENOMIC DNA]</scope>
    <source>
        <strain evidence="13 14">EXF-120</strain>
    </source>
</reference>
<dbReference type="PROSITE" id="PS50088">
    <property type="entry name" value="ANK_REPEAT"/>
    <property type="match status" value="2"/>
</dbReference>
<dbReference type="PROSITE" id="PS50297">
    <property type="entry name" value="ANK_REP_REGION"/>
    <property type="match status" value="2"/>
</dbReference>
<dbReference type="Pfam" id="PF12796">
    <property type="entry name" value="Ank_2"/>
    <property type="match status" value="1"/>
</dbReference>
<feature type="active site" evidence="8 10">
    <location>
        <position position="938"/>
    </location>
</feature>
<dbReference type="InterPro" id="IPR033749">
    <property type="entry name" value="Polyprenyl_synt_CS"/>
</dbReference>
<feature type="compositionally biased region" description="Pro residues" evidence="11">
    <location>
        <begin position="618"/>
        <end position="628"/>
    </location>
</feature>
<evidence type="ECO:0000256" key="6">
    <source>
        <dbReference type="ARBA" id="ARBA00022807"/>
    </source>
</evidence>
<dbReference type="GO" id="GO:0046165">
    <property type="term" value="P:alcohol biosynthetic process"/>
    <property type="evidence" value="ECO:0007669"/>
    <property type="project" value="UniProtKB-ARBA"/>
</dbReference>
<dbReference type="EMBL" id="QWIT01000058">
    <property type="protein sequence ID" value="RMZ32881.1"/>
    <property type="molecule type" value="Genomic_DNA"/>
</dbReference>
<dbReference type="Gene3D" id="1.25.40.20">
    <property type="entry name" value="Ankyrin repeat-containing domain"/>
    <property type="match status" value="1"/>
</dbReference>
<feature type="repeat" description="ANK" evidence="9">
    <location>
        <begin position="344"/>
        <end position="368"/>
    </location>
</feature>
<dbReference type="Pfam" id="PF00023">
    <property type="entry name" value="Ank"/>
    <property type="match status" value="1"/>
</dbReference>
<feature type="region of interest" description="Disordered" evidence="11">
    <location>
        <begin position="611"/>
        <end position="639"/>
    </location>
</feature>
<evidence type="ECO:0000259" key="12">
    <source>
        <dbReference type="PROSITE" id="PS50203"/>
    </source>
</evidence>
<evidence type="ECO:0000256" key="8">
    <source>
        <dbReference type="PIRSR" id="PIRSR622684-1"/>
    </source>
</evidence>
<keyword evidence="4" id="KW-0479">Metal-binding</keyword>
<dbReference type="InterPro" id="IPR001300">
    <property type="entry name" value="Peptidase_C2_calpain_cat"/>
</dbReference>
<feature type="compositionally biased region" description="Acidic residues" evidence="11">
    <location>
        <begin position="1333"/>
        <end position="1345"/>
    </location>
</feature>
<evidence type="ECO:0000256" key="1">
    <source>
        <dbReference type="ARBA" id="ARBA00007623"/>
    </source>
</evidence>
<feature type="region of interest" description="Disordered" evidence="11">
    <location>
        <begin position="518"/>
        <end position="581"/>
    </location>
</feature>
<keyword evidence="5 10" id="KW-0378">Hydrolase</keyword>
<dbReference type="Gene3D" id="3.90.70.10">
    <property type="entry name" value="Cysteine proteinases"/>
    <property type="match status" value="1"/>
</dbReference>
<evidence type="ECO:0000256" key="4">
    <source>
        <dbReference type="ARBA" id="ARBA00022723"/>
    </source>
</evidence>
<dbReference type="SUPFAM" id="SSF54001">
    <property type="entry name" value="Cysteine proteinases"/>
    <property type="match status" value="1"/>
</dbReference>
<evidence type="ECO:0000256" key="11">
    <source>
        <dbReference type="SAM" id="MobiDB-lite"/>
    </source>
</evidence>
<organism evidence="13 14">
    <name type="scientific">Hortaea werneckii</name>
    <name type="common">Black yeast</name>
    <name type="synonym">Cladosporium werneckii</name>
    <dbReference type="NCBI Taxonomy" id="91943"/>
    <lineage>
        <taxon>Eukaryota</taxon>
        <taxon>Fungi</taxon>
        <taxon>Dikarya</taxon>
        <taxon>Ascomycota</taxon>
        <taxon>Pezizomycotina</taxon>
        <taxon>Dothideomycetes</taxon>
        <taxon>Dothideomycetidae</taxon>
        <taxon>Mycosphaerellales</taxon>
        <taxon>Teratosphaeriaceae</taxon>
        <taxon>Hortaea</taxon>
    </lineage>
</organism>
<dbReference type="VEuPathDB" id="FungiDB:BTJ68_13071"/>
<dbReference type="SMART" id="SM00230">
    <property type="entry name" value="CysPc"/>
    <property type="match status" value="1"/>
</dbReference>
<proteinExistence type="inferred from homology"/>
<feature type="compositionally biased region" description="Acidic residues" evidence="11">
    <location>
        <begin position="1275"/>
        <end position="1287"/>
    </location>
</feature>
<keyword evidence="2 10" id="KW-0645">Protease</keyword>
<name>A0A3M7J553_HORWE</name>
<dbReference type="InterPro" id="IPR022684">
    <property type="entry name" value="Calpain_cysteine_protease"/>
</dbReference>
<dbReference type="OrthoDB" id="9927103at2759"/>
<evidence type="ECO:0000313" key="13">
    <source>
        <dbReference type="EMBL" id="RMZ32881.1"/>
    </source>
</evidence>
<dbReference type="CDD" id="cd00044">
    <property type="entry name" value="CysPc"/>
    <property type="match status" value="1"/>
</dbReference>
<comment type="caution">
    <text evidence="13">The sequence shown here is derived from an EMBL/GenBank/DDBJ whole genome shotgun (WGS) entry which is preliminary data.</text>
</comment>
<feature type="compositionally biased region" description="Basic and acidic residues" evidence="11">
    <location>
        <begin position="1185"/>
        <end position="1215"/>
    </location>
</feature>
<dbReference type="Pfam" id="PF00648">
    <property type="entry name" value="Peptidase_C2"/>
    <property type="match status" value="1"/>
</dbReference>
<dbReference type="VEuPathDB" id="FungiDB:BTJ68_00302"/>
<keyword evidence="7" id="KW-0460">Magnesium</keyword>
<dbReference type="GO" id="GO:0004659">
    <property type="term" value="F:prenyltransferase activity"/>
    <property type="evidence" value="ECO:0007669"/>
    <property type="project" value="InterPro"/>
</dbReference>
<feature type="compositionally biased region" description="Basic and acidic residues" evidence="11">
    <location>
        <begin position="1412"/>
        <end position="1421"/>
    </location>
</feature>
<dbReference type="PROSITE" id="PS00723">
    <property type="entry name" value="POLYPRENYL_SYNTHASE_1"/>
    <property type="match status" value="1"/>
</dbReference>
<dbReference type="InterPro" id="IPR000169">
    <property type="entry name" value="Pept_cys_AS"/>
</dbReference>
<dbReference type="InterPro" id="IPR038765">
    <property type="entry name" value="Papain-like_cys_pep_sf"/>
</dbReference>
<dbReference type="SFLD" id="SFLDS00005">
    <property type="entry name" value="Isoprenoid_Synthase_Type_I"/>
    <property type="match status" value="1"/>
</dbReference>
<dbReference type="Gene3D" id="1.10.600.10">
    <property type="entry name" value="Farnesyl Diphosphate Synthase"/>
    <property type="match status" value="1"/>
</dbReference>
<dbReference type="GO" id="GO:0043386">
    <property type="term" value="P:mycotoxin biosynthetic process"/>
    <property type="evidence" value="ECO:0007669"/>
    <property type="project" value="UniProtKB-ARBA"/>
</dbReference>
<dbReference type="Pfam" id="PF00348">
    <property type="entry name" value="polyprenyl_synt"/>
    <property type="match status" value="1"/>
</dbReference>
<feature type="compositionally biased region" description="Basic and acidic residues" evidence="11">
    <location>
        <begin position="555"/>
        <end position="567"/>
    </location>
</feature>
<gene>
    <name evidence="13" type="ORF">D0859_02988</name>
</gene>
<dbReference type="PROSITE" id="PS50203">
    <property type="entry name" value="CALPAIN_CAT"/>
    <property type="match status" value="1"/>
</dbReference>
<feature type="region of interest" description="Disordered" evidence="11">
    <location>
        <begin position="22"/>
        <end position="47"/>
    </location>
</feature>
<evidence type="ECO:0000313" key="14">
    <source>
        <dbReference type="Proteomes" id="UP000281677"/>
    </source>
</evidence>
<dbReference type="CDD" id="cd00685">
    <property type="entry name" value="Trans_IPPS_HT"/>
    <property type="match status" value="1"/>
</dbReference>
<dbReference type="InterPro" id="IPR002110">
    <property type="entry name" value="Ankyrin_rpt"/>
</dbReference>
<evidence type="ECO:0000256" key="10">
    <source>
        <dbReference type="PROSITE-ProRule" id="PRU00239"/>
    </source>
</evidence>
<keyword evidence="3" id="KW-0808">Transferase</keyword>
<protein>
    <recommendedName>
        <fullName evidence="12">Calpain catalytic domain-containing protein</fullName>
    </recommendedName>
</protein>
<accession>A0A3M7J553</accession>
<evidence type="ECO:0000256" key="7">
    <source>
        <dbReference type="ARBA" id="ARBA00022842"/>
    </source>
</evidence>
<dbReference type="GO" id="GO:0006508">
    <property type="term" value="P:proteolysis"/>
    <property type="evidence" value="ECO:0007669"/>
    <property type="project" value="UniProtKB-KW"/>
</dbReference>
<evidence type="ECO:0000256" key="3">
    <source>
        <dbReference type="ARBA" id="ARBA00022679"/>
    </source>
</evidence>
<feature type="repeat" description="ANK" evidence="9">
    <location>
        <begin position="450"/>
        <end position="482"/>
    </location>
</feature>
<dbReference type="PRINTS" id="PR00704">
    <property type="entry name" value="CALPAIN"/>
</dbReference>
<dbReference type="GO" id="GO:0004198">
    <property type="term" value="F:calcium-dependent cysteine-type endopeptidase activity"/>
    <property type="evidence" value="ECO:0007669"/>
    <property type="project" value="InterPro"/>
</dbReference>
<dbReference type="SUPFAM" id="SSF48403">
    <property type="entry name" value="Ankyrin repeat"/>
    <property type="match status" value="1"/>
</dbReference>
<evidence type="ECO:0000256" key="2">
    <source>
        <dbReference type="ARBA" id="ARBA00022670"/>
    </source>
</evidence>
<feature type="region of interest" description="Disordered" evidence="11">
    <location>
        <begin position="1400"/>
        <end position="1421"/>
    </location>
</feature>
<dbReference type="InterPro" id="IPR000092">
    <property type="entry name" value="Polyprenyl_synt"/>
</dbReference>
<dbReference type="PROSITE" id="PS00444">
    <property type="entry name" value="POLYPRENYL_SYNTHASE_2"/>
    <property type="match status" value="1"/>
</dbReference>
<dbReference type="InterPro" id="IPR008949">
    <property type="entry name" value="Isoprenoid_synthase_dom_sf"/>
</dbReference>
<dbReference type="InterPro" id="IPR036770">
    <property type="entry name" value="Ankyrin_rpt-contain_sf"/>
</dbReference>
<feature type="region of interest" description="Disordered" evidence="11">
    <location>
        <begin position="1178"/>
        <end position="1369"/>
    </location>
</feature>
<feature type="active site" evidence="8 10">
    <location>
        <position position="958"/>
    </location>
</feature>
<dbReference type="GO" id="GO:0008299">
    <property type="term" value="P:isoprenoid biosynthetic process"/>
    <property type="evidence" value="ECO:0007669"/>
    <property type="project" value="InterPro"/>
</dbReference>
<dbReference type="SMART" id="SM00248">
    <property type="entry name" value="ANK"/>
    <property type="match status" value="3"/>
</dbReference>
<dbReference type="Proteomes" id="UP000281677">
    <property type="component" value="Unassembled WGS sequence"/>
</dbReference>
<dbReference type="PANTHER" id="PTHR10183">
    <property type="entry name" value="CALPAIN"/>
    <property type="match status" value="1"/>
</dbReference>
<dbReference type="SUPFAM" id="SSF48576">
    <property type="entry name" value="Terpenoid synthases"/>
    <property type="match status" value="1"/>
</dbReference>
<comment type="similarity">
    <text evidence="1">Belongs to the peptidase C2 family.</text>
</comment>
<dbReference type="GO" id="GO:0046872">
    <property type="term" value="F:metal ion binding"/>
    <property type="evidence" value="ECO:0007669"/>
    <property type="project" value="UniProtKB-KW"/>
</dbReference>
<evidence type="ECO:0000256" key="9">
    <source>
        <dbReference type="PROSITE-ProRule" id="PRU00023"/>
    </source>
</evidence>
<evidence type="ECO:0000256" key="5">
    <source>
        <dbReference type="ARBA" id="ARBA00022801"/>
    </source>
</evidence>
<feature type="domain" description="Calpain catalytic" evidence="12">
    <location>
        <begin position="753"/>
        <end position="1014"/>
    </location>
</feature>
<sequence length="1421" mass="158714">MPKQSRIWARGAEDVDRPITPASVLADANPSSPLTAGSVENEDVHDSSVLPSQRRLAEITELIHTASLLHDDVIDNSISRRGNESANIAFGNKMAVLAGDFLLGRASVALARLKDPEVTELLATVIANLIEGEFMQLKNTVLDEKHPQWTEDTITYYLQKTYLKSASLISKSCRAAALLGDHSPEVVEAAYQYGKNLGLAFQLVDDMLDYTISGAELGKPAGADLELGLATAPLLFAWKNNKELGTLVGRKFAEPGDVQKARDMVVASDGIEQTRALAQDYVDRAARAISILPDSDAKMGLIDIRRIDASVRLRRAIHLDDVILVRRIVRSNPRLLQNADYEDKSNTSLHLAAGHGFVEIVQYLLEAGHEEKEISVNTDNDTPLMCAARNGHIEVGKLLVQEFPRCIPYQNKSGLDALAIASQHQTSTALIPLLLSNPLFPADPESRDRDGNVALHHASASGSLKSLRILLAAGANPLAKNNYDWTPLAYSQTVAAEVYFKNLVAEFERRKVEGAKLDEQRERQRTAGVRLVEEDATSGRGGKGSMEEDEMIGDALKRHWSPTEKRQPPTPSSAPRHEWGLGLQHGSDLAIWNLVNKAAYGACSPAQLQRLASSNPNPQVPPPPPESSQPPSNSSPPKRSDFFFEAWDKYLSIEPERTKKSSTVAKKIEEEKALVASTPGDGLQRQENAAKSWEQAATECKAKVAAIVQECRRLNQKYRDAVFHLEANSYCLQNLVGRFPTAIDSVESPPWVKRVEDIFDDPHFMNDSGSAPDVHQGNSGDCWFLASLLAVTAKKDLIEKVCVARDEACGVYGFVFYRDGEWVHEVIDDKLYLRVRDDDDLAVGDEALYFSHCKSNETWLPLIEKAYAKAHGDYAAIEGGYASEGIEDLTGGVAAVINPEDIMDKNRFWREQLIQVNKKYLFGGGSKPSNAKGLIGSHAYAVLEAWEEGDLKLLKLRNPWGDTEWEGDWSDGSKQWTPEMMQKLKHQFGDEGTFWMTYKDFLKHFPAINRVRLFDSEWRVAQQWTCVSVPWTVDYLDTKFQFTVKHQGPVVIVLSQPDDRYYHGLIGRYSRSLHFRVYREGHQDDERWIVRSMHNSGDETAYTRSVSAELDDLEPGTYDVVFKITATRNADASTAEEAIVRYAHSAKEKLLHVGRRFEYANTKGNLRAMEESVKAEKKRMKRSRKMDSLQTERKMKRSSREKARCRKQRMDDAMKDKRKAYKIAQIQRNRQRTQQSSQCTCVESKSTQTEVGSKLSSEGGSEKGYLVVEKKTDATEEDCTSTADNDENGEHDGTEKMATLKLQSDQTSKNDGDLATTPPNDEDYESSIASPEELIDEDFEFDSEIDGPPSLSDQDPDEKPRKHSKSNEIFADDPWNALCVLGLRVYTLNSDTSIKVIKPKPNPCVGKKKRNHSVERDLSEP</sequence>
<keyword evidence="9" id="KW-0040">ANK repeat</keyword>
<keyword evidence="6 10" id="KW-0788">Thiol protease</keyword>
<dbReference type="PANTHER" id="PTHR10183:SF379">
    <property type="entry name" value="CALPAIN-5"/>
    <property type="match status" value="1"/>
</dbReference>
<dbReference type="PROSITE" id="PS00139">
    <property type="entry name" value="THIOL_PROTEASE_CYS"/>
    <property type="match status" value="1"/>
</dbReference>
<feature type="compositionally biased region" description="Low complexity" evidence="11">
    <location>
        <begin position="1232"/>
        <end position="1241"/>
    </location>
</feature>